<organism evidence="1 2">
    <name type="scientific">Pseudoalteromonas lipolytica</name>
    <dbReference type="NCBI Taxonomy" id="570156"/>
    <lineage>
        <taxon>Bacteria</taxon>
        <taxon>Pseudomonadati</taxon>
        <taxon>Pseudomonadota</taxon>
        <taxon>Gammaproteobacteria</taxon>
        <taxon>Alteromonadales</taxon>
        <taxon>Pseudoalteromonadaceae</taxon>
        <taxon>Pseudoalteromonas</taxon>
    </lineage>
</organism>
<name>A0ABU8SWR4_9GAMM</name>
<proteinExistence type="predicted"/>
<accession>A0ABU8SWR4</accession>
<protein>
    <submittedName>
        <fullName evidence="1">Uncharacterized protein</fullName>
    </submittedName>
</protein>
<evidence type="ECO:0000313" key="2">
    <source>
        <dbReference type="Proteomes" id="UP001377972"/>
    </source>
</evidence>
<keyword evidence="2" id="KW-1185">Reference proteome</keyword>
<reference evidence="1 2" key="1">
    <citation type="submission" date="2023-01" db="EMBL/GenBank/DDBJ databases">
        <title>Trichodesmium-associated heterotrophic epibiont bacteria.</title>
        <authorList>
            <person name="Cleveland C.S."/>
            <person name="Webb E.A."/>
        </authorList>
    </citation>
    <scope>NUCLEOTIDE SEQUENCE [LARGE SCALE GENOMIC DNA]</scope>
    <source>
        <strain evidence="1 2">USCH2</strain>
    </source>
</reference>
<dbReference type="Proteomes" id="UP001377972">
    <property type="component" value="Unassembled WGS sequence"/>
</dbReference>
<gene>
    <name evidence="1" type="ORF">PQI24_13880</name>
</gene>
<sequence>MVNRIILMQPLLELAHGFQIRSSKGFTSDEQNCHFATLCSGKAYRF</sequence>
<evidence type="ECO:0000313" key="1">
    <source>
        <dbReference type="EMBL" id="MEJ6497128.1"/>
    </source>
</evidence>
<comment type="caution">
    <text evidence="1">The sequence shown here is derived from an EMBL/GenBank/DDBJ whole genome shotgun (WGS) entry which is preliminary data.</text>
</comment>
<dbReference type="RefSeq" id="WP_339981168.1">
    <property type="nucleotide sequence ID" value="NZ_JAQPZS010000013.1"/>
</dbReference>
<dbReference type="EMBL" id="JAQPZS010000013">
    <property type="protein sequence ID" value="MEJ6497128.1"/>
    <property type="molecule type" value="Genomic_DNA"/>
</dbReference>